<dbReference type="InterPro" id="IPR036898">
    <property type="entry name" value="RNA_pol_Rpb7-like_N_sf"/>
</dbReference>
<evidence type="ECO:0000256" key="1">
    <source>
        <dbReference type="ARBA" id="ARBA00022478"/>
    </source>
</evidence>
<comment type="caution">
    <text evidence="4">The sequence shown here is derived from an EMBL/GenBank/DDBJ whole genome shotgun (WGS) entry which is preliminary data.</text>
</comment>
<dbReference type="Pfam" id="PF04759">
    <property type="entry name" value="DUF617"/>
    <property type="match status" value="1"/>
</dbReference>
<proteinExistence type="predicted"/>
<feature type="compositionally biased region" description="Low complexity" evidence="3">
    <location>
        <begin position="35"/>
        <end position="44"/>
    </location>
</feature>
<reference evidence="4 5" key="1">
    <citation type="journal article" date="2024" name="G3 (Bethesda)">
        <title>Genome assembly of Hibiscus sabdariffa L. provides insights into metabolisms of medicinal natural products.</title>
        <authorList>
            <person name="Kim T."/>
        </authorList>
    </citation>
    <scope>NUCLEOTIDE SEQUENCE [LARGE SCALE GENOMIC DNA]</scope>
    <source>
        <strain evidence="4">TK-2024</strain>
        <tissue evidence="4">Old leaves</tissue>
    </source>
</reference>
<feature type="region of interest" description="Disordered" evidence="3">
    <location>
        <begin position="1"/>
        <end position="44"/>
    </location>
</feature>
<evidence type="ECO:0000256" key="3">
    <source>
        <dbReference type="SAM" id="MobiDB-lite"/>
    </source>
</evidence>
<dbReference type="SUPFAM" id="SSF50249">
    <property type="entry name" value="Nucleic acid-binding proteins"/>
    <property type="match status" value="1"/>
</dbReference>
<dbReference type="SUPFAM" id="SSF88798">
    <property type="entry name" value="N-terminal, heterodimerisation domain of RBP7 (RpoE)"/>
    <property type="match status" value="1"/>
</dbReference>
<gene>
    <name evidence="4" type="ORF">V6N12_070084</name>
</gene>
<evidence type="ECO:0000256" key="2">
    <source>
        <dbReference type="ARBA" id="ARBA00023163"/>
    </source>
</evidence>
<keyword evidence="1" id="KW-0240">DNA-directed RNA polymerase</keyword>
<evidence type="ECO:0000313" key="4">
    <source>
        <dbReference type="EMBL" id="KAK8579778.1"/>
    </source>
</evidence>
<name>A0ABR2FFQ9_9ROSI</name>
<dbReference type="InterPro" id="IPR012340">
    <property type="entry name" value="NA-bd_OB-fold"/>
</dbReference>
<dbReference type="Proteomes" id="UP001472677">
    <property type="component" value="Unassembled WGS sequence"/>
</dbReference>
<organism evidence="4 5">
    <name type="scientific">Hibiscus sabdariffa</name>
    <name type="common">roselle</name>
    <dbReference type="NCBI Taxonomy" id="183260"/>
    <lineage>
        <taxon>Eukaryota</taxon>
        <taxon>Viridiplantae</taxon>
        <taxon>Streptophyta</taxon>
        <taxon>Embryophyta</taxon>
        <taxon>Tracheophyta</taxon>
        <taxon>Spermatophyta</taxon>
        <taxon>Magnoliopsida</taxon>
        <taxon>eudicotyledons</taxon>
        <taxon>Gunneridae</taxon>
        <taxon>Pentapetalae</taxon>
        <taxon>rosids</taxon>
        <taxon>malvids</taxon>
        <taxon>Malvales</taxon>
        <taxon>Malvaceae</taxon>
        <taxon>Malvoideae</taxon>
        <taxon>Hibiscus</taxon>
    </lineage>
</organism>
<dbReference type="PANTHER" id="PTHR31696:SF73">
    <property type="entry name" value="EXPRESSED PROTEIN"/>
    <property type="match status" value="1"/>
</dbReference>
<keyword evidence="2" id="KW-0804">Transcription</keyword>
<protein>
    <submittedName>
        <fullName evidence="4">Uncharacterized protein</fullName>
    </submittedName>
</protein>
<dbReference type="Gene3D" id="2.40.50.140">
    <property type="entry name" value="Nucleic acid-binding proteins"/>
    <property type="match status" value="1"/>
</dbReference>
<accession>A0ABR2FFQ9</accession>
<evidence type="ECO:0000313" key="5">
    <source>
        <dbReference type="Proteomes" id="UP001472677"/>
    </source>
</evidence>
<dbReference type="InterPro" id="IPR006460">
    <property type="entry name" value="MIZ1-like_pln"/>
</dbReference>
<dbReference type="EMBL" id="JBBPBM010000006">
    <property type="protein sequence ID" value="KAK8579778.1"/>
    <property type="molecule type" value="Genomic_DNA"/>
</dbReference>
<keyword evidence="5" id="KW-1185">Reference proteome</keyword>
<feature type="compositionally biased region" description="Polar residues" evidence="3">
    <location>
        <begin position="15"/>
        <end position="34"/>
    </location>
</feature>
<dbReference type="Gene3D" id="3.30.1490.120">
    <property type="entry name" value="RNA polymerase Rpb7-like, N-terminal domain"/>
    <property type="match status" value="1"/>
</dbReference>
<sequence>MAAQSISSFPPPSPNTLRSSNTTSLPSPIISLQQPSNKKGSSKPSKLLKRFRSVFRSFPIITPACKIPVSLHGSRQYSNHIQGGARMTGTLFGYRKARVNLAIQENSGCLPVLVLELAITTGKLLQEMGSGMVRIALESEKRPSEKVKILNEPIWTLFCNGRKSGYAVKREATDEDLMVMQILKPVSTGAGVISTEASENSDGELRYMRAYFERVVNSRDSETYYMMNPDATFSQVFPSFTCLFYRMFLKVQMPWNVIIPADSLDAKGLMLKKAIVIRLMDEFACKKAAKDLGYFMAVTTLESIGKGRVRQNMGDVLFPVVFSGITFKMFRGEILQGVVHKVLKHGVFLRCGPVQNIYLSHIKMPDYHYVPGESGMFMNDKHSKIEKDVVIRFIVIGTKWMEAEREFQALVSLEGDYLGPVS</sequence>
<dbReference type="NCBIfam" id="TIGR01570">
    <property type="entry name" value="A_thal_3588"/>
    <property type="match status" value="1"/>
</dbReference>
<dbReference type="PANTHER" id="PTHR31696">
    <property type="entry name" value="PROTEIN MIZU-KUSSEI 1"/>
    <property type="match status" value="1"/>
</dbReference>